<dbReference type="GeneID" id="90073378"/>
<dbReference type="AlphaFoldDB" id="A0AAV5QLT2"/>
<accession>A0AAV5QLT2</accession>
<name>A0AAV5QLT2_9ASCO</name>
<comment type="caution">
    <text evidence="1">The sequence shown here is derived from an EMBL/GenBank/DDBJ whole genome shotgun (WGS) entry which is preliminary data.</text>
</comment>
<protein>
    <submittedName>
        <fullName evidence="1">Uncharacterized protein</fullName>
    </submittedName>
</protein>
<dbReference type="RefSeq" id="XP_064852399.1">
    <property type="nucleotide sequence ID" value="XM_064996327.1"/>
</dbReference>
<sequence>MSLPHPSSLSTSTSTSSFRISYGWTVATQLQESLRNFTYYLVVIVEIKKFDATERNKTTSNSIH</sequence>
<gene>
    <name evidence="1" type="ORF">DASC09_027240</name>
</gene>
<reference evidence="1 2" key="1">
    <citation type="journal article" date="2023" name="Elife">
        <title>Identification of key yeast species and microbe-microbe interactions impacting larval growth of Drosophila in the wild.</title>
        <authorList>
            <person name="Mure A."/>
            <person name="Sugiura Y."/>
            <person name="Maeda R."/>
            <person name="Honda K."/>
            <person name="Sakurai N."/>
            <person name="Takahashi Y."/>
            <person name="Watada M."/>
            <person name="Katoh T."/>
            <person name="Gotoh A."/>
            <person name="Gotoh Y."/>
            <person name="Taniguchi I."/>
            <person name="Nakamura K."/>
            <person name="Hayashi T."/>
            <person name="Katayama T."/>
            <person name="Uemura T."/>
            <person name="Hattori Y."/>
        </authorList>
    </citation>
    <scope>NUCLEOTIDE SEQUENCE [LARGE SCALE GENOMIC DNA]</scope>
    <source>
        <strain evidence="1 2">SC-9</strain>
    </source>
</reference>
<keyword evidence="2" id="KW-1185">Reference proteome</keyword>
<proteinExistence type="predicted"/>
<dbReference type="EMBL" id="BTFZ01000006">
    <property type="protein sequence ID" value="GMM35399.1"/>
    <property type="molecule type" value="Genomic_DNA"/>
</dbReference>
<organism evidence="1 2">
    <name type="scientific">Saccharomycopsis crataegensis</name>
    <dbReference type="NCBI Taxonomy" id="43959"/>
    <lineage>
        <taxon>Eukaryota</taxon>
        <taxon>Fungi</taxon>
        <taxon>Dikarya</taxon>
        <taxon>Ascomycota</taxon>
        <taxon>Saccharomycotina</taxon>
        <taxon>Saccharomycetes</taxon>
        <taxon>Saccharomycopsidaceae</taxon>
        <taxon>Saccharomycopsis</taxon>
    </lineage>
</organism>
<evidence type="ECO:0000313" key="1">
    <source>
        <dbReference type="EMBL" id="GMM35399.1"/>
    </source>
</evidence>
<dbReference type="Proteomes" id="UP001360560">
    <property type="component" value="Unassembled WGS sequence"/>
</dbReference>
<evidence type="ECO:0000313" key="2">
    <source>
        <dbReference type="Proteomes" id="UP001360560"/>
    </source>
</evidence>